<organism evidence="1 2">
    <name type="scientific">Caerostris darwini</name>
    <dbReference type="NCBI Taxonomy" id="1538125"/>
    <lineage>
        <taxon>Eukaryota</taxon>
        <taxon>Metazoa</taxon>
        <taxon>Ecdysozoa</taxon>
        <taxon>Arthropoda</taxon>
        <taxon>Chelicerata</taxon>
        <taxon>Arachnida</taxon>
        <taxon>Araneae</taxon>
        <taxon>Araneomorphae</taxon>
        <taxon>Entelegynae</taxon>
        <taxon>Araneoidea</taxon>
        <taxon>Araneidae</taxon>
        <taxon>Caerostris</taxon>
    </lineage>
</organism>
<sequence>MSRLLKRNLMPCLLTLNSFGIKPKLISLKPSLAAQFINVSVAIVYGINIDIATECEPVFCNIVTEIYLMILRNSTSHYAIRVRTTMDAKLSTHGLRTLMLMKILSAITCHYTFKSLGKQYGLKQVIR</sequence>
<name>A0AAV4S8Z7_9ARAC</name>
<dbReference type="AlphaFoldDB" id="A0AAV4S8Z7"/>
<evidence type="ECO:0000313" key="2">
    <source>
        <dbReference type="Proteomes" id="UP001054837"/>
    </source>
</evidence>
<accession>A0AAV4S8Z7</accession>
<proteinExistence type="predicted"/>
<reference evidence="1 2" key="1">
    <citation type="submission" date="2021-06" db="EMBL/GenBank/DDBJ databases">
        <title>Caerostris darwini draft genome.</title>
        <authorList>
            <person name="Kono N."/>
            <person name="Arakawa K."/>
        </authorList>
    </citation>
    <scope>NUCLEOTIDE SEQUENCE [LARGE SCALE GENOMIC DNA]</scope>
</reference>
<comment type="caution">
    <text evidence="1">The sequence shown here is derived from an EMBL/GenBank/DDBJ whole genome shotgun (WGS) entry which is preliminary data.</text>
</comment>
<evidence type="ECO:0000313" key="1">
    <source>
        <dbReference type="EMBL" id="GIY30454.1"/>
    </source>
</evidence>
<dbReference type="Proteomes" id="UP001054837">
    <property type="component" value="Unassembled WGS sequence"/>
</dbReference>
<gene>
    <name evidence="1" type="ORF">CDAR_504601</name>
</gene>
<keyword evidence="2" id="KW-1185">Reference proteome</keyword>
<dbReference type="EMBL" id="BPLQ01007492">
    <property type="protein sequence ID" value="GIY30454.1"/>
    <property type="molecule type" value="Genomic_DNA"/>
</dbReference>
<protein>
    <submittedName>
        <fullName evidence="1">Uncharacterized protein</fullName>
    </submittedName>
</protein>